<evidence type="ECO:0000256" key="15">
    <source>
        <dbReference type="RuleBase" id="RU000683"/>
    </source>
</evidence>
<dbReference type="GO" id="GO:0018577">
    <property type="term" value="F:catechol 2,3-dioxygenase activity"/>
    <property type="evidence" value="ECO:0007669"/>
    <property type="project" value="UniProtKB-EC"/>
</dbReference>
<dbReference type="PROSITE" id="PS00082">
    <property type="entry name" value="EXTRADIOL_DIOXYGENAS"/>
    <property type="match status" value="1"/>
</dbReference>
<comment type="catalytic activity">
    <reaction evidence="1">
        <text>catechol + O2 = (2Z,4E)-2-hydroxy-6-oxohexa-2,4-dienoate + H(+)</text>
        <dbReference type="Rhea" id="RHEA:17337"/>
        <dbReference type="ChEBI" id="CHEBI:15378"/>
        <dbReference type="ChEBI" id="CHEBI:15379"/>
        <dbReference type="ChEBI" id="CHEBI:18135"/>
        <dbReference type="ChEBI" id="CHEBI:71198"/>
        <dbReference type="EC" id="1.13.11.2"/>
    </reaction>
</comment>
<comment type="subunit">
    <text evidence="4">Homotetramer.</text>
</comment>
<dbReference type="InterPro" id="IPR004360">
    <property type="entry name" value="Glyas_Fos-R_dOase_dom"/>
</dbReference>
<evidence type="ECO:0000256" key="7">
    <source>
        <dbReference type="ARBA" id="ARBA00022723"/>
    </source>
</evidence>
<dbReference type="InterPro" id="IPR037523">
    <property type="entry name" value="VOC_core"/>
</dbReference>
<dbReference type="RefSeq" id="WP_150441430.1">
    <property type="nucleotide sequence ID" value="NZ_VYKL01000028.1"/>
</dbReference>
<keyword evidence="7" id="KW-0479">Metal-binding</keyword>
<keyword evidence="18" id="KW-1185">Reference proteome</keyword>
<dbReference type="PANTHER" id="PTHR43279:SF1">
    <property type="entry name" value="CATECHOL-2,3-DIOXYGENASE"/>
    <property type="match status" value="1"/>
</dbReference>
<evidence type="ECO:0000256" key="1">
    <source>
        <dbReference type="ARBA" id="ARBA00000163"/>
    </source>
</evidence>
<comment type="similarity">
    <text evidence="3 15">Belongs to the extradiol ring-cleavage dioxygenase family.</text>
</comment>
<comment type="cofactor">
    <cofactor evidence="2 15">
        <name>Fe(2+)</name>
        <dbReference type="ChEBI" id="CHEBI:29033"/>
    </cofactor>
</comment>
<name>A0A5J5HJZ2_9BACI</name>
<dbReference type="InterPro" id="IPR029068">
    <property type="entry name" value="Glyas_Bleomycin-R_OHBP_Dase"/>
</dbReference>
<feature type="domain" description="VOC" evidence="16">
    <location>
        <begin position="6"/>
        <end position="120"/>
    </location>
</feature>
<evidence type="ECO:0000313" key="17">
    <source>
        <dbReference type="EMBL" id="KAA9021056.1"/>
    </source>
</evidence>
<proteinExistence type="inferred from homology"/>
<evidence type="ECO:0000256" key="9">
    <source>
        <dbReference type="ARBA" id="ARBA00022797"/>
    </source>
</evidence>
<dbReference type="Proteomes" id="UP000326671">
    <property type="component" value="Unassembled WGS sequence"/>
</dbReference>
<dbReference type="EMBL" id="VYKL01000028">
    <property type="protein sequence ID" value="KAA9021056.1"/>
    <property type="molecule type" value="Genomic_DNA"/>
</dbReference>
<keyword evidence="11 15" id="KW-0560">Oxidoreductase</keyword>
<evidence type="ECO:0000256" key="10">
    <source>
        <dbReference type="ARBA" id="ARBA00022964"/>
    </source>
</evidence>
<dbReference type="Gene3D" id="3.10.180.10">
    <property type="entry name" value="2,3-Dihydroxybiphenyl 1,2-Dioxygenase, domain 1"/>
    <property type="match status" value="2"/>
</dbReference>
<evidence type="ECO:0000259" key="16">
    <source>
        <dbReference type="PROSITE" id="PS51819"/>
    </source>
</evidence>
<keyword evidence="9 15" id="KW-0058">Aromatic hydrocarbons catabolism</keyword>
<evidence type="ECO:0000313" key="18">
    <source>
        <dbReference type="Proteomes" id="UP000326671"/>
    </source>
</evidence>
<dbReference type="OrthoDB" id="9792626at2"/>
<sequence length="304" mass="33884">MARVLRLGRAELRVLDLDKSVDYYTNVIGLQETGRIGESVFLKAWDEYDHHSLILTKSNSAGLAHLAFKVQSIDDLAYYEKKIEEFGCTTTRVTNQTRLAEGEAVRFILPTGHVCELYHEIELLGTAVGTKNPHPWPLGTKGIAPHRLDHLLLTGDDLKTVTRFFVDVLGFGQSEKVVTEGEEELVGSFLFTTNTAHDIAFVKGPDAKLHHAAFGVDSLHDVFKAADLLSMYEVPFDVTPTRHGISRGQTIYFFDPSGNRNEAFAGGYMAFADMPTITWDASKIGTGIFYHRRELSESFQKALT</sequence>
<dbReference type="AlphaFoldDB" id="A0A5J5HJZ2"/>
<evidence type="ECO:0000256" key="11">
    <source>
        <dbReference type="ARBA" id="ARBA00023002"/>
    </source>
</evidence>
<evidence type="ECO:0000256" key="13">
    <source>
        <dbReference type="ARBA" id="ARBA00030369"/>
    </source>
</evidence>
<dbReference type="NCBIfam" id="TIGR03211">
    <property type="entry name" value="catechol_2_3"/>
    <property type="match status" value="1"/>
</dbReference>
<comment type="caution">
    <text evidence="17">The sequence shown here is derived from an EMBL/GenBank/DDBJ whole genome shotgun (WGS) entry which is preliminary data.</text>
</comment>
<dbReference type="Pfam" id="PF00903">
    <property type="entry name" value="Glyoxalase"/>
    <property type="match status" value="1"/>
</dbReference>
<evidence type="ECO:0000256" key="14">
    <source>
        <dbReference type="ARBA" id="ARBA00031146"/>
    </source>
</evidence>
<evidence type="ECO:0000256" key="8">
    <source>
        <dbReference type="ARBA" id="ARBA00022737"/>
    </source>
</evidence>
<evidence type="ECO:0000256" key="6">
    <source>
        <dbReference type="ARBA" id="ARBA00022190"/>
    </source>
</evidence>
<organism evidence="17 18">
    <name type="scientific">Niallia endozanthoxylica</name>
    <dbReference type="NCBI Taxonomy" id="2036016"/>
    <lineage>
        <taxon>Bacteria</taxon>
        <taxon>Bacillati</taxon>
        <taxon>Bacillota</taxon>
        <taxon>Bacilli</taxon>
        <taxon>Bacillales</taxon>
        <taxon>Bacillaceae</taxon>
        <taxon>Niallia</taxon>
    </lineage>
</organism>
<dbReference type="InterPro" id="IPR017624">
    <property type="entry name" value="Catechol_2-3_dOase"/>
</dbReference>
<dbReference type="PANTHER" id="PTHR43279">
    <property type="entry name" value="CATECHOL-2,3-DIOXYGENASE"/>
    <property type="match status" value="1"/>
</dbReference>
<evidence type="ECO:0000256" key="12">
    <source>
        <dbReference type="ARBA" id="ARBA00023004"/>
    </source>
</evidence>
<dbReference type="InterPro" id="IPR054560">
    <property type="entry name" value="XylE-like_N"/>
</dbReference>
<keyword evidence="10 15" id="KW-0223">Dioxygenase</keyword>
<dbReference type="SUPFAM" id="SSF54593">
    <property type="entry name" value="Glyoxalase/Bleomycin resistance protein/Dihydroxybiphenyl dioxygenase"/>
    <property type="match status" value="1"/>
</dbReference>
<evidence type="ECO:0000256" key="2">
    <source>
        <dbReference type="ARBA" id="ARBA00001954"/>
    </source>
</evidence>
<dbReference type="InterPro" id="IPR000486">
    <property type="entry name" value="Xdiol_ring_cleave_dOase_1/2"/>
</dbReference>
<protein>
    <recommendedName>
        <fullName evidence="6">Metapyrocatechase</fullName>
        <ecNumber evidence="5">1.13.11.2</ecNumber>
    </recommendedName>
    <alternativeName>
        <fullName evidence="14">CatO2ase</fullName>
    </alternativeName>
    <alternativeName>
        <fullName evidence="13">Catechol 2,3-dioxygenase</fullName>
    </alternativeName>
</protein>
<reference evidence="17 18" key="1">
    <citation type="submission" date="2019-09" db="EMBL/GenBank/DDBJ databases">
        <title>Whole genome sequences of isolates from the Mars Exploration Rovers.</title>
        <authorList>
            <person name="Seuylemezian A."/>
            <person name="Vaishampayan P."/>
        </authorList>
    </citation>
    <scope>NUCLEOTIDE SEQUENCE [LARGE SCALE GENOMIC DNA]</scope>
    <source>
        <strain evidence="17 18">MER_TA_151</strain>
    </source>
</reference>
<dbReference type="EC" id="1.13.11.2" evidence="5"/>
<keyword evidence="8" id="KW-0677">Repeat</keyword>
<evidence type="ECO:0000256" key="4">
    <source>
        <dbReference type="ARBA" id="ARBA00011881"/>
    </source>
</evidence>
<gene>
    <name evidence="17" type="ORF">F4V44_18095</name>
</gene>
<dbReference type="Pfam" id="PF22247">
    <property type="entry name" value="Diox-like_N"/>
    <property type="match status" value="1"/>
</dbReference>
<dbReference type="PROSITE" id="PS51819">
    <property type="entry name" value="VOC"/>
    <property type="match status" value="2"/>
</dbReference>
<dbReference type="GO" id="GO:0008198">
    <property type="term" value="F:ferrous iron binding"/>
    <property type="evidence" value="ECO:0007669"/>
    <property type="project" value="InterPro"/>
</dbReference>
<evidence type="ECO:0000256" key="3">
    <source>
        <dbReference type="ARBA" id="ARBA00008784"/>
    </source>
</evidence>
<evidence type="ECO:0000256" key="5">
    <source>
        <dbReference type="ARBA" id="ARBA00013117"/>
    </source>
</evidence>
<keyword evidence="12 15" id="KW-0408">Iron</keyword>
<accession>A0A5J5HJZ2</accession>
<feature type="domain" description="VOC" evidence="16">
    <location>
        <begin position="147"/>
        <end position="266"/>
    </location>
</feature>